<keyword evidence="6 7" id="KW-0472">Membrane</keyword>
<dbReference type="EMBL" id="CP022572">
    <property type="protein sequence ID" value="AZU60015.1"/>
    <property type="molecule type" value="Genomic_DNA"/>
</dbReference>
<evidence type="ECO:0000256" key="5">
    <source>
        <dbReference type="ARBA" id="ARBA00022989"/>
    </source>
</evidence>
<feature type="transmembrane region" description="Helical" evidence="7">
    <location>
        <begin position="364"/>
        <end position="389"/>
    </location>
</feature>
<feature type="transmembrane region" description="Helical" evidence="7">
    <location>
        <begin position="163"/>
        <end position="181"/>
    </location>
</feature>
<dbReference type="PIRSF" id="PIRSF006060">
    <property type="entry name" value="AA_transporter"/>
    <property type="match status" value="1"/>
</dbReference>
<dbReference type="FunFam" id="1.20.1740.10:FF:000001">
    <property type="entry name" value="Amino acid permease"/>
    <property type="match status" value="1"/>
</dbReference>
<feature type="transmembrane region" description="Helical" evidence="7">
    <location>
        <begin position="409"/>
        <end position="430"/>
    </location>
</feature>
<evidence type="ECO:0000256" key="4">
    <source>
        <dbReference type="ARBA" id="ARBA00022970"/>
    </source>
</evidence>
<evidence type="ECO:0000313" key="9">
    <source>
        <dbReference type="EMBL" id="AZU60015.1"/>
    </source>
</evidence>
<keyword evidence="10" id="KW-1185">Reference proteome</keyword>
<keyword evidence="2" id="KW-0813">Transport</keyword>
<dbReference type="PANTHER" id="PTHR43495">
    <property type="entry name" value="GABA PERMEASE"/>
    <property type="match status" value="1"/>
</dbReference>
<protein>
    <submittedName>
        <fullName evidence="9">Amino acid permease</fullName>
    </submittedName>
</protein>
<sequence length="481" mass="52649">MNLQENNSNHELKRTMKTRHLFMISLGGVIGSGLFLGSGYTISQAGPAGAILSYVVGGFIMFLTMLCLGELSVAMPVSGSFQTYTTKFIGPGTGFALGWLYWLGWSVTVALELLSAGQLMQRWFPGSPVWIWCAIFAVVLFSLNALSARAFGETEFWFSSIKIFAILAFIILGGAAVFGFIDMKGGQPAPFLSNFTAHGLLPHGLTALLITMIAVNFSFQGTELIGIAAGESEEPEKTIPRSIKQTVWRTLFFFVLAIFVLSSLIPMEKAGVVESPFVVVFDSIGIPFAADIMNFVILTALLSVANSGLYAATRMLYAMSTEKMTSPKLMKVSKRGVPMNALVLTMGIALLSLLSGFFAEETVFVWLLSVAGLGAQVGWISITASQIAFRRKFIREGGKVEDLKFKTPLFPVLPIIALTLNCIVLISLAFDSEQRLALYLGVPFVIACYLIYHFKIKHNRDHEKGVEQQELQLHNNKKMVI</sequence>
<evidence type="ECO:0000256" key="6">
    <source>
        <dbReference type="ARBA" id="ARBA00023136"/>
    </source>
</evidence>
<dbReference type="AlphaFoldDB" id="A0A3T0HSC7"/>
<feature type="transmembrane region" description="Helical" evidence="7">
    <location>
        <begin position="436"/>
        <end position="454"/>
    </location>
</feature>
<dbReference type="InterPro" id="IPR004841">
    <property type="entry name" value="AA-permease/SLC12A_dom"/>
</dbReference>
<dbReference type="KEGG" id="nmk:CHR53_01285"/>
<evidence type="ECO:0000256" key="7">
    <source>
        <dbReference type="SAM" id="Phobius"/>
    </source>
</evidence>
<dbReference type="Proteomes" id="UP000282892">
    <property type="component" value="Chromosome"/>
</dbReference>
<dbReference type="GO" id="GO:0005886">
    <property type="term" value="C:plasma membrane"/>
    <property type="evidence" value="ECO:0007669"/>
    <property type="project" value="UniProtKB-SubCell"/>
</dbReference>
<reference evidence="9 10" key="1">
    <citation type="submission" date="2017-07" db="EMBL/GenBank/DDBJ databases">
        <title>The complete genome sequence of Bacillus mesonae strain H20-5, an efficient strain improving plant abiotic stress resistance.</title>
        <authorList>
            <person name="Kim S.Y."/>
            <person name="Song H."/>
            <person name="Sang M.K."/>
            <person name="Weon H.-Y."/>
            <person name="Song J."/>
        </authorList>
    </citation>
    <scope>NUCLEOTIDE SEQUENCE [LARGE SCALE GENOMIC DNA]</scope>
    <source>
        <strain evidence="9 10">H20-5</strain>
    </source>
</reference>
<name>A0A3T0HSC7_9BACI</name>
<feature type="transmembrane region" description="Helical" evidence="7">
    <location>
        <begin position="292"/>
        <end position="317"/>
    </location>
</feature>
<evidence type="ECO:0000313" key="10">
    <source>
        <dbReference type="Proteomes" id="UP000282892"/>
    </source>
</evidence>
<evidence type="ECO:0000256" key="1">
    <source>
        <dbReference type="ARBA" id="ARBA00004651"/>
    </source>
</evidence>
<evidence type="ECO:0000256" key="3">
    <source>
        <dbReference type="ARBA" id="ARBA00022692"/>
    </source>
</evidence>
<keyword evidence="5 7" id="KW-1133">Transmembrane helix</keyword>
<feature type="transmembrane region" description="Helical" evidence="7">
    <location>
        <begin position="88"/>
        <end position="109"/>
    </location>
</feature>
<dbReference type="GO" id="GO:0006865">
    <property type="term" value="P:amino acid transport"/>
    <property type="evidence" value="ECO:0007669"/>
    <property type="project" value="UniProtKB-KW"/>
</dbReference>
<dbReference type="PANTHER" id="PTHR43495:SF5">
    <property type="entry name" value="GAMMA-AMINOBUTYRIC ACID PERMEASE"/>
    <property type="match status" value="1"/>
</dbReference>
<evidence type="ECO:0000256" key="2">
    <source>
        <dbReference type="ARBA" id="ARBA00022448"/>
    </source>
</evidence>
<dbReference type="RefSeq" id="WP_127484520.1">
    <property type="nucleotide sequence ID" value="NZ_CP022572.1"/>
</dbReference>
<feature type="domain" description="Amino acid permease/ SLC12A" evidence="8">
    <location>
        <begin position="20"/>
        <end position="463"/>
    </location>
</feature>
<evidence type="ECO:0000259" key="8">
    <source>
        <dbReference type="Pfam" id="PF00324"/>
    </source>
</evidence>
<accession>A0A3T0HSC7</accession>
<feature type="transmembrane region" description="Helical" evidence="7">
    <location>
        <begin position="48"/>
        <end position="68"/>
    </location>
</feature>
<dbReference type="InterPro" id="IPR004840">
    <property type="entry name" value="Amino_acid_permease_CS"/>
</dbReference>
<dbReference type="PROSITE" id="PS00218">
    <property type="entry name" value="AMINO_ACID_PERMEASE_1"/>
    <property type="match status" value="1"/>
</dbReference>
<dbReference type="GO" id="GO:0055085">
    <property type="term" value="P:transmembrane transport"/>
    <property type="evidence" value="ECO:0007669"/>
    <property type="project" value="InterPro"/>
</dbReference>
<feature type="transmembrane region" description="Helical" evidence="7">
    <location>
        <begin position="337"/>
        <end position="358"/>
    </location>
</feature>
<keyword evidence="4" id="KW-0029">Amino-acid transport</keyword>
<feature type="transmembrane region" description="Helical" evidence="7">
    <location>
        <begin position="129"/>
        <end position="151"/>
    </location>
</feature>
<dbReference type="Gene3D" id="1.20.1740.10">
    <property type="entry name" value="Amino acid/polyamine transporter I"/>
    <property type="match status" value="1"/>
</dbReference>
<dbReference type="Pfam" id="PF00324">
    <property type="entry name" value="AA_permease"/>
    <property type="match status" value="1"/>
</dbReference>
<comment type="subcellular location">
    <subcellularLocation>
        <location evidence="1">Cell membrane</location>
        <topology evidence="1">Multi-pass membrane protein</topology>
    </subcellularLocation>
</comment>
<proteinExistence type="predicted"/>
<feature type="transmembrane region" description="Helical" evidence="7">
    <location>
        <begin position="21"/>
        <end position="42"/>
    </location>
</feature>
<feature type="transmembrane region" description="Helical" evidence="7">
    <location>
        <begin position="201"/>
        <end position="219"/>
    </location>
</feature>
<keyword evidence="3 7" id="KW-0812">Transmembrane</keyword>
<gene>
    <name evidence="9" type="ORF">CHR53_01285</name>
</gene>
<dbReference type="OrthoDB" id="9780162at2"/>
<organism evidence="9 10">
    <name type="scientific">Neobacillus mesonae</name>
    <dbReference type="NCBI Taxonomy" id="1193713"/>
    <lineage>
        <taxon>Bacteria</taxon>
        <taxon>Bacillati</taxon>
        <taxon>Bacillota</taxon>
        <taxon>Bacilli</taxon>
        <taxon>Bacillales</taxon>
        <taxon>Bacillaceae</taxon>
        <taxon>Neobacillus</taxon>
    </lineage>
</organism>
<feature type="transmembrane region" description="Helical" evidence="7">
    <location>
        <begin position="247"/>
        <end position="267"/>
    </location>
</feature>